<dbReference type="STRING" id="390807.SAMN04488095_1916"/>
<evidence type="ECO:0000313" key="2">
    <source>
        <dbReference type="EMBL" id="SFI98914.1"/>
    </source>
</evidence>
<dbReference type="Proteomes" id="UP000199110">
    <property type="component" value="Unassembled WGS sequence"/>
</dbReference>
<feature type="region of interest" description="Disordered" evidence="1">
    <location>
        <begin position="19"/>
        <end position="42"/>
    </location>
</feature>
<gene>
    <name evidence="2" type="ORF">SAMN04488095_1916</name>
</gene>
<dbReference type="AlphaFoldDB" id="A0A1I3MP59"/>
<organism evidence="2 3">
    <name type="scientific">Jannaschia pohangensis</name>
    <dbReference type="NCBI Taxonomy" id="390807"/>
    <lineage>
        <taxon>Bacteria</taxon>
        <taxon>Pseudomonadati</taxon>
        <taxon>Pseudomonadota</taxon>
        <taxon>Alphaproteobacteria</taxon>
        <taxon>Rhodobacterales</taxon>
        <taxon>Roseobacteraceae</taxon>
        <taxon>Jannaschia</taxon>
    </lineage>
</organism>
<proteinExistence type="predicted"/>
<protein>
    <submittedName>
        <fullName evidence="2">Uncharacterized protein</fullName>
    </submittedName>
</protein>
<keyword evidence="3" id="KW-1185">Reference proteome</keyword>
<dbReference type="RefSeq" id="WP_281243817.1">
    <property type="nucleotide sequence ID" value="NZ_FORA01000002.1"/>
</dbReference>
<evidence type="ECO:0000256" key="1">
    <source>
        <dbReference type="SAM" id="MobiDB-lite"/>
    </source>
</evidence>
<sequence>MSRKIWMDRTIEAAREADIRMPWSRKPAPQPAPEPLPLRAKA</sequence>
<name>A0A1I3MP59_9RHOB</name>
<accession>A0A1I3MP59</accession>
<dbReference type="EMBL" id="FORA01000002">
    <property type="protein sequence ID" value="SFI98914.1"/>
    <property type="molecule type" value="Genomic_DNA"/>
</dbReference>
<evidence type="ECO:0000313" key="3">
    <source>
        <dbReference type="Proteomes" id="UP000199110"/>
    </source>
</evidence>
<reference evidence="2 3" key="1">
    <citation type="submission" date="2016-10" db="EMBL/GenBank/DDBJ databases">
        <authorList>
            <person name="de Groot N.N."/>
        </authorList>
    </citation>
    <scope>NUCLEOTIDE SEQUENCE [LARGE SCALE GENOMIC DNA]</scope>
    <source>
        <strain evidence="2 3">DSM 19073</strain>
    </source>
</reference>